<sequence>MTVRTMARSPRTARPRGARARPGWAPWVLGAVAGGLVPWVFVLGRSLPATTQVRHWPAAWIGLDLATAIGCATSARLLHRGDDRARLAASAVAALMVVDAWFDVLTAQAGTDFTQAVFCAVPELALAGLCTWLALRNAERVVPGSP</sequence>
<proteinExistence type="predicted"/>
<dbReference type="EMBL" id="BNAW01000011">
    <property type="protein sequence ID" value="GHG12068.1"/>
    <property type="molecule type" value="Genomic_DNA"/>
</dbReference>
<keyword evidence="4" id="KW-1185">Reference proteome</keyword>
<evidence type="ECO:0000313" key="3">
    <source>
        <dbReference type="EMBL" id="GHG12068.1"/>
    </source>
</evidence>
<name>A0ABQ3KCR7_9PSEU</name>
<evidence type="ECO:0000256" key="2">
    <source>
        <dbReference type="SAM" id="Phobius"/>
    </source>
</evidence>
<evidence type="ECO:0000313" key="4">
    <source>
        <dbReference type="Proteomes" id="UP000649955"/>
    </source>
</evidence>
<keyword evidence="2" id="KW-0812">Transmembrane</keyword>
<dbReference type="Proteomes" id="UP000649955">
    <property type="component" value="Unassembled WGS sequence"/>
</dbReference>
<comment type="caution">
    <text evidence="3">The sequence shown here is derived from an EMBL/GenBank/DDBJ whole genome shotgun (WGS) entry which is preliminary data.</text>
</comment>
<protein>
    <submittedName>
        <fullName evidence="3">Uncharacterized protein</fullName>
    </submittedName>
</protein>
<gene>
    <name evidence="3" type="ORF">GCM10017567_31750</name>
</gene>
<evidence type="ECO:0000256" key="1">
    <source>
        <dbReference type="SAM" id="MobiDB-lite"/>
    </source>
</evidence>
<dbReference type="RefSeq" id="WP_191310663.1">
    <property type="nucleotide sequence ID" value="NZ_BNAW01000011.1"/>
</dbReference>
<organism evidence="3 4">
    <name type="scientific">Amycolatopsis bullii</name>
    <dbReference type="NCBI Taxonomy" id="941987"/>
    <lineage>
        <taxon>Bacteria</taxon>
        <taxon>Bacillati</taxon>
        <taxon>Actinomycetota</taxon>
        <taxon>Actinomycetes</taxon>
        <taxon>Pseudonocardiales</taxon>
        <taxon>Pseudonocardiaceae</taxon>
        <taxon>Amycolatopsis</taxon>
    </lineage>
</organism>
<feature type="transmembrane region" description="Helical" evidence="2">
    <location>
        <begin position="56"/>
        <end position="75"/>
    </location>
</feature>
<feature type="transmembrane region" description="Helical" evidence="2">
    <location>
        <begin position="87"/>
        <end position="107"/>
    </location>
</feature>
<accession>A0ABQ3KCR7</accession>
<feature type="transmembrane region" description="Helical" evidence="2">
    <location>
        <begin position="113"/>
        <end position="135"/>
    </location>
</feature>
<feature type="transmembrane region" description="Helical" evidence="2">
    <location>
        <begin position="24"/>
        <end position="44"/>
    </location>
</feature>
<keyword evidence="2" id="KW-1133">Transmembrane helix</keyword>
<reference evidence="4" key="1">
    <citation type="journal article" date="2019" name="Int. J. Syst. Evol. Microbiol.">
        <title>The Global Catalogue of Microorganisms (GCM) 10K type strain sequencing project: providing services to taxonomists for standard genome sequencing and annotation.</title>
        <authorList>
            <consortium name="The Broad Institute Genomics Platform"/>
            <consortium name="The Broad Institute Genome Sequencing Center for Infectious Disease"/>
            <person name="Wu L."/>
            <person name="Ma J."/>
        </authorList>
    </citation>
    <scope>NUCLEOTIDE SEQUENCE [LARGE SCALE GENOMIC DNA]</scope>
    <source>
        <strain evidence="4">CGMCC 4.7680</strain>
    </source>
</reference>
<feature type="region of interest" description="Disordered" evidence="1">
    <location>
        <begin position="1"/>
        <end position="20"/>
    </location>
</feature>
<keyword evidence="2" id="KW-0472">Membrane</keyword>